<reference evidence="11 12" key="1">
    <citation type="submission" date="2016-07" db="EMBL/GenBank/DDBJ databases">
        <title>Pervasive Adenine N6-methylation of Active Genes in Fungi.</title>
        <authorList>
            <consortium name="DOE Joint Genome Institute"/>
            <person name="Mondo S.J."/>
            <person name="Dannebaum R.O."/>
            <person name="Kuo R.C."/>
            <person name="Labutti K."/>
            <person name="Haridas S."/>
            <person name="Kuo A."/>
            <person name="Salamov A."/>
            <person name="Ahrendt S.R."/>
            <person name="Lipzen A."/>
            <person name="Sullivan W."/>
            <person name="Andreopoulos W.B."/>
            <person name="Clum A."/>
            <person name="Lindquist E."/>
            <person name="Daum C."/>
            <person name="Ramamoorthy G.K."/>
            <person name="Gryganskyi A."/>
            <person name="Culley D."/>
            <person name="Magnuson J.K."/>
            <person name="James T.Y."/>
            <person name="O'Malley M.A."/>
            <person name="Stajich J.E."/>
            <person name="Spatafora J.W."/>
            <person name="Visel A."/>
            <person name="Grigoriev I.V."/>
        </authorList>
    </citation>
    <scope>NUCLEOTIDE SEQUENCE [LARGE SCALE GENOMIC DNA]</scope>
    <source>
        <strain evidence="11 12">ATCC 12442</strain>
    </source>
</reference>
<dbReference type="Proteomes" id="UP000193922">
    <property type="component" value="Unassembled WGS sequence"/>
</dbReference>
<dbReference type="AlphaFoldDB" id="A0A1Y1WB26"/>
<proteinExistence type="inferred from homology"/>
<evidence type="ECO:0000256" key="6">
    <source>
        <dbReference type="ARBA" id="ARBA00022845"/>
    </source>
</evidence>
<dbReference type="PIRSF" id="PIRSF017222">
    <property type="entry name" value="eIF2A"/>
    <property type="match status" value="1"/>
</dbReference>
<keyword evidence="5" id="KW-0677">Repeat</keyword>
<evidence type="ECO:0000256" key="8">
    <source>
        <dbReference type="PIRNR" id="PIRNR017222"/>
    </source>
</evidence>
<comment type="similarity">
    <text evidence="1 8">Belongs to the WD repeat EIF2A family.</text>
</comment>
<evidence type="ECO:0000256" key="2">
    <source>
        <dbReference type="ARBA" id="ARBA00013819"/>
    </source>
</evidence>
<keyword evidence="6 8" id="KW-0810">Translation regulation</keyword>
<dbReference type="Gene3D" id="2.130.10.10">
    <property type="entry name" value="YVTN repeat-like/Quinoprotein amine dehydrogenase"/>
    <property type="match status" value="2"/>
</dbReference>
<evidence type="ECO:0000256" key="3">
    <source>
        <dbReference type="ARBA" id="ARBA00022540"/>
    </source>
</evidence>
<comment type="caution">
    <text evidence="11">The sequence shown here is derived from an EMBL/GenBank/DDBJ whole genome shotgun (WGS) entry which is preliminary data.</text>
</comment>
<gene>
    <name evidence="11" type="ORF">DL89DRAFT_283299</name>
</gene>
<evidence type="ECO:0000256" key="7">
    <source>
        <dbReference type="ARBA" id="ARBA00022917"/>
    </source>
</evidence>
<name>A0A1Y1WB26_9FUNG</name>
<keyword evidence="7 8" id="KW-0648">Protein biosynthesis</keyword>
<evidence type="ECO:0000256" key="4">
    <source>
        <dbReference type="ARBA" id="ARBA00022574"/>
    </source>
</evidence>
<evidence type="ECO:0000256" key="1">
    <source>
        <dbReference type="ARBA" id="ARBA00009573"/>
    </source>
</evidence>
<dbReference type="Pfam" id="PF08662">
    <property type="entry name" value="eIF2A"/>
    <property type="match status" value="1"/>
</dbReference>
<feature type="compositionally biased region" description="Basic and acidic residues" evidence="9">
    <location>
        <begin position="454"/>
        <end position="471"/>
    </location>
</feature>
<dbReference type="InterPro" id="IPR011387">
    <property type="entry name" value="TIF2A"/>
</dbReference>
<dbReference type="GO" id="GO:0006417">
    <property type="term" value="P:regulation of translation"/>
    <property type="evidence" value="ECO:0007669"/>
    <property type="project" value="UniProtKB-KW"/>
</dbReference>
<keyword evidence="12" id="KW-1185">Reference proteome</keyword>
<feature type="compositionally biased region" description="Basic and acidic residues" evidence="9">
    <location>
        <begin position="511"/>
        <end position="528"/>
    </location>
</feature>
<evidence type="ECO:0000313" key="11">
    <source>
        <dbReference type="EMBL" id="ORX70740.1"/>
    </source>
</evidence>
<feature type="region of interest" description="Disordered" evidence="9">
    <location>
        <begin position="432"/>
        <end position="531"/>
    </location>
</feature>
<dbReference type="GO" id="GO:0003743">
    <property type="term" value="F:translation initiation factor activity"/>
    <property type="evidence" value="ECO:0007669"/>
    <property type="project" value="UniProtKB-UniRule"/>
</dbReference>
<dbReference type="SUPFAM" id="SSF82171">
    <property type="entry name" value="DPP6 N-terminal domain-like"/>
    <property type="match status" value="1"/>
</dbReference>
<dbReference type="GO" id="GO:0000049">
    <property type="term" value="F:tRNA binding"/>
    <property type="evidence" value="ECO:0007669"/>
    <property type="project" value="UniProtKB-UniRule"/>
</dbReference>
<organism evidence="11 12">
    <name type="scientific">Linderina pennispora</name>
    <dbReference type="NCBI Taxonomy" id="61395"/>
    <lineage>
        <taxon>Eukaryota</taxon>
        <taxon>Fungi</taxon>
        <taxon>Fungi incertae sedis</taxon>
        <taxon>Zoopagomycota</taxon>
        <taxon>Kickxellomycotina</taxon>
        <taxon>Kickxellomycetes</taxon>
        <taxon>Kickxellales</taxon>
        <taxon>Kickxellaceae</taxon>
        <taxon>Linderina</taxon>
    </lineage>
</organism>
<evidence type="ECO:0000256" key="5">
    <source>
        <dbReference type="ARBA" id="ARBA00022737"/>
    </source>
</evidence>
<dbReference type="RefSeq" id="XP_040744319.1">
    <property type="nucleotide sequence ID" value="XM_040889728.1"/>
</dbReference>
<dbReference type="GO" id="GO:0043022">
    <property type="term" value="F:ribosome binding"/>
    <property type="evidence" value="ECO:0007669"/>
    <property type="project" value="UniProtKB-UniRule"/>
</dbReference>
<comment type="function">
    <text evidence="8">Functions in the early steps of protein synthesis of a small number of specific mRNAs. Acts by directing the binding of methionyl-tRNAi to 40S ribosomal subunits. In contrast to the eIF-2 complex, it binds methionyl-tRNAi to 40S subunits in a codon-dependent manner, whereas the eIF-2 complex binds methionyl-tRNAi to 40S subunits in a GTP-dependent manner.</text>
</comment>
<dbReference type="GO" id="GO:0022627">
    <property type="term" value="C:cytosolic small ribosomal subunit"/>
    <property type="evidence" value="ECO:0007669"/>
    <property type="project" value="TreeGrafter"/>
</dbReference>
<dbReference type="STRING" id="61395.A0A1Y1WB26"/>
<evidence type="ECO:0000313" key="12">
    <source>
        <dbReference type="Proteomes" id="UP000193922"/>
    </source>
</evidence>
<dbReference type="GeneID" id="63806376"/>
<dbReference type="GO" id="GO:0003729">
    <property type="term" value="F:mRNA binding"/>
    <property type="evidence" value="ECO:0007669"/>
    <property type="project" value="TreeGrafter"/>
</dbReference>
<dbReference type="OrthoDB" id="2194683at2759"/>
<dbReference type="PANTHER" id="PTHR13227:SF0">
    <property type="entry name" value="EUKARYOTIC TRANSLATION INITIATION FACTOR 2A"/>
    <property type="match status" value="1"/>
</dbReference>
<protein>
    <recommendedName>
        <fullName evidence="2 8">Eukaryotic translation initiation factor 2A</fullName>
        <shortName evidence="8">eIF-2A</shortName>
    </recommendedName>
</protein>
<dbReference type="EMBL" id="MCFD01000005">
    <property type="protein sequence ID" value="ORX70740.1"/>
    <property type="molecule type" value="Genomic_DNA"/>
</dbReference>
<dbReference type="InterPro" id="IPR015943">
    <property type="entry name" value="WD40/YVTN_repeat-like_dom_sf"/>
</dbReference>
<sequence length="592" mass="65495">MTDREPTQFAFRTLKDLGVCNAPPYASNLPLADKPTEEVKALRYSPDGQYLAWAITKEVRIVDAFTQQTVSVIPLANVADVQFSPRGTYVMTWERYSKSDDPSVSNNLKVWVTKTAEQCGRFVQKAYADWALQWTDDEQFCAKLYSGEVRFFAPAAMQKPAMVLKLDNVSTFSLSPGLSPSVAVFVPEKGGKPALVRMYTVGSFARPVANKTFFNADKVEFYWHKLGTNLLVLTQTEVDRTGRSYYGESSLYFMAAAGNFDCRVTLDKEGPIHDVAWSPVEKEFVVIYGFMPAKAALFNHRAEEVFDLGVAPRNFVRFNPHGRVLAIAGFGNLSGQVDLWDRKKLKKIGTVDAHGSSMCEWGPDGRYLMAATLSPRLRVDNGIKIWHYSGSLVYNQDMTELYQVDWRPASVAKFPQQRSALSPVPAGLTVIAPSVKPTAKPSGAYRPPHARNRPAGDDSPRSLSDMAERKAFGGVVNANRAVPGAPAKVPVGASPEQASKSKNRRRNRGKKSSEEKAEAKPESPKPEEPITEVDILKKVRNIKKKIGQIEALEVRKNSGETLEANQIAKIASKVSLETEIEQLNQKLAKLSA</sequence>
<evidence type="ECO:0000259" key="10">
    <source>
        <dbReference type="Pfam" id="PF08662"/>
    </source>
</evidence>
<accession>A0A1Y1WB26</accession>
<dbReference type="PANTHER" id="PTHR13227">
    <property type="entry name" value="EUKARYOTIC TRANSLATION INITIATION FACTOR 2A"/>
    <property type="match status" value="1"/>
</dbReference>
<feature type="domain" description="Translation initiation factor beta propellor-like" evidence="10">
    <location>
        <begin position="211"/>
        <end position="404"/>
    </location>
</feature>
<dbReference type="InterPro" id="IPR013979">
    <property type="entry name" value="TIF_beta_prop-like"/>
</dbReference>
<feature type="compositionally biased region" description="Basic residues" evidence="9">
    <location>
        <begin position="501"/>
        <end position="510"/>
    </location>
</feature>
<evidence type="ECO:0000256" key="9">
    <source>
        <dbReference type="SAM" id="MobiDB-lite"/>
    </source>
</evidence>
<keyword evidence="3 8" id="KW-0396">Initiation factor</keyword>
<keyword evidence="4" id="KW-0853">WD repeat</keyword>